<evidence type="ECO:0000313" key="2">
    <source>
        <dbReference type="Proteomes" id="UP000624325"/>
    </source>
</evidence>
<dbReference type="EMBL" id="BONC01000005">
    <property type="protein sequence ID" value="GIF54986.1"/>
    <property type="molecule type" value="Genomic_DNA"/>
</dbReference>
<dbReference type="Proteomes" id="UP000624325">
    <property type="component" value="Unassembled WGS sequence"/>
</dbReference>
<name>A0ABQ4BXU1_9ACTN</name>
<accession>A0ABQ4BXU1</accession>
<organism evidence="1 2">
    <name type="scientific">Asanoa iriomotensis</name>
    <dbReference type="NCBI Taxonomy" id="234613"/>
    <lineage>
        <taxon>Bacteria</taxon>
        <taxon>Bacillati</taxon>
        <taxon>Actinomycetota</taxon>
        <taxon>Actinomycetes</taxon>
        <taxon>Micromonosporales</taxon>
        <taxon>Micromonosporaceae</taxon>
        <taxon>Asanoa</taxon>
    </lineage>
</organism>
<reference evidence="1 2" key="1">
    <citation type="submission" date="2021-01" db="EMBL/GenBank/DDBJ databases">
        <title>Whole genome shotgun sequence of Asanoa iriomotensis NBRC 100142.</title>
        <authorList>
            <person name="Komaki H."/>
            <person name="Tamura T."/>
        </authorList>
    </citation>
    <scope>NUCLEOTIDE SEQUENCE [LARGE SCALE GENOMIC DNA]</scope>
    <source>
        <strain evidence="1 2">NBRC 100142</strain>
    </source>
</reference>
<keyword evidence="2" id="KW-1185">Reference proteome</keyword>
<gene>
    <name evidence="1" type="ORF">Air01nite_10810</name>
</gene>
<sequence length="128" mass="13547">MLVREPVGWRLLGGGGGSSGGPWSTDEFDRARGGLPAGGFELTGGSSVVRDKGSWLPLGSRWIRSSMLLVGPSVAEAVIAGRHRPVPYHGRLVVVWSSRRPPLVSLRDGVGSELSTVAPGDTYRGRRS</sequence>
<protein>
    <submittedName>
        <fullName evidence="1">Uncharacterized protein</fullName>
    </submittedName>
</protein>
<comment type="caution">
    <text evidence="1">The sequence shown here is derived from an EMBL/GenBank/DDBJ whole genome shotgun (WGS) entry which is preliminary data.</text>
</comment>
<proteinExistence type="predicted"/>
<evidence type="ECO:0000313" key="1">
    <source>
        <dbReference type="EMBL" id="GIF54986.1"/>
    </source>
</evidence>